<dbReference type="Pfam" id="PF02042">
    <property type="entry name" value="RWP-RK"/>
    <property type="match status" value="1"/>
</dbReference>
<keyword evidence="9" id="KW-1185">Reference proteome</keyword>
<evidence type="ECO:0000256" key="5">
    <source>
        <dbReference type="ARBA" id="ARBA00023163"/>
    </source>
</evidence>
<keyword evidence="5" id="KW-0804">Transcription</keyword>
<name>A0AAD6M388_9ROSI</name>
<keyword evidence="2" id="KW-0805">Transcription regulation</keyword>
<evidence type="ECO:0000313" key="8">
    <source>
        <dbReference type="EMBL" id="KAJ6976667.1"/>
    </source>
</evidence>
<reference evidence="8" key="1">
    <citation type="journal article" date="2023" name="Mol. Ecol. Resour.">
        <title>Chromosome-level genome assembly of a triploid poplar Populus alba 'Berolinensis'.</title>
        <authorList>
            <person name="Chen S."/>
            <person name="Yu Y."/>
            <person name="Wang X."/>
            <person name="Wang S."/>
            <person name="Zhang T."/>
            <person name="Zhou Y."/>
            <person name="He R."/>
            <person name="Meng N."/>
            <person name="Wang Y."/>
            <person name="Liu W."/>
            <person name="Liu Z."/>
            <person name="Liu J."/>
            <person name="Guo Q."/>
            <person name="Huang H."/>
            <person name="Sederoff R.R."/>
            <person name="Wang G."/>
            <person name="Qu G."/>
            <person name="Chen S."/>
        </authorList>
    </citation>
    <scope>NUCLEOTIDE SEQUENCE</scope>
    <source>
        <strain evidence="8">SC-2020</strain>
    </source>
</reference>
<dbReference type="GO" id="GO:0003677">
    <property type="term" value="F:DNA binding"/>
    <property type="evidence" value="ECO:0007669"/>
    <property type="project" value="UniProtKB-KW"/>
</dbReference>
<dbReference type="PANTHER" id="PTHR46373">
    <property type="entry name" value="PROTEIN RKD4"/>
    <property type="match status" value="1"/>
</dbReference>
<evidence type="ECO:0000256" key="1">
    <source>
        <dbReference type="ARBA" id="ARBA00004049"/>
    </source>
</evidence>
<evidence type="ECO:0000256" key="6">
    <source>
        <dbReference type="ARBA" id="ARBA00023242"/>
    </source>
</evidence>
<keyword evidence="6" id="KW-0539">Nucleus</keyword>
<dbReference type="InterPro" id="IPR003035">
    <property type="entry name" value="RWP-RK_dom"/>
</dbReference>
<keyword evidence="3" id="KW-0175">Coiled coil</keyword>
<gene>
    <name evidence="8" type="ORF">NC653_028739</name>
</gene>
<evidence type="ECO:0000256" key="2">
    <source>
        <dbReference type="ARBA" id="ARBA00023015"/>
    </source>
</evidence>
<keyword evidence="4" id="KW-0238">DNA-binding</keyword>
<dbReference type="GO" id="GO:0003700">
    <property type="term" value="F:DNA-binding transcription factor activity"/>
    <property type="evidence" value="ECO:0007669"/>
    <property type="project" value="InterPro"/>
</dbReference>
<dbReference type="Proteomes" id="UP001164929">
    <property type="component" value="Chromosome 12"/>
</dbReference>
<protein>
    <submittedName>
        <fullName evidence="8">Protein RKD4-like</fullName>
    </submittedName>
</protein>
<comment type="caution">
    <text evidence="8">The sequence shown here is derived from an EMBL/GenBank/DDBJ whole genome shotgun (WGS) entry which is preliminary data.</text>
</comment>
<sequence length="289" mass="34375">MYFITNFNRSIYNFMLPFVQIFKISELPPLESLFEPLNLPPFVPYDKSFNGFKNNEVINNDNIFSESYLDSWYNQANAIDTKPVINPSIHPSYTLNLDNNVIKSELLHEVSMMLVQGDCASSPSMREEEEVRKMSGRKRTVGLELEEIQRHFNMPITQAAREMKVGLTVLKKRCRELRIMRWPHRKIKSLTSLIKNVKHIIRPCIRIYEQRMHKRNKNSRNRVLDMEKKWSKFEHKEMGLSEYEAIMLEEHRRLIEELPDLELTERTKKLRQACFKASYKKRRLSAAYS</sequence>
<dbReference type="EMBL" id="JAQIZT010000012">
    <property type="protein sequence ID" value="KAJ6976667.1"/>
    <property type="molecule type" value="Genomic_DNA"/>
</dbReference>
<accession>A0AAD6M388</accession>
<dbReference type="PROSITE" id="PS51519">
    <property type="entry name" value="RWP_RK"/>
    <property type="match status" value="1"/>
</dbReference>
<comment type="function">
    <text evidence="1">Putative transcription factor.</text>
</comment>
<evidence type="ECO:0000259" key="7">
    <source>
        <dbReference type="PROSITE" id="PS51519"/>
    </source>
</evidence>
<dbReference type="InterPro" id="IPR044607">
    <property type="entry name" value="RKD-like"/>
</dbReference>
<feature type="domain" description="RWP-RK" evidence="7">
    <location>
        <begin position="126"/>
        <end position="210"/>
    </location>
</feature>
<proteinExistence type="predicted"/>
<evidence type="ECO:0000256" key="3">
    <source>
        <dbReference type="ARBA" id="ARBA00023054"/>
    </source>
</evidence>
<dbReference type="PANTHER" id="PTHR46373:SF20">
    <property type="entry name" value="PROTEIN RKD1"/>
    <property type="match status" value="1"/>
</dbReference>
<evidence type="ECO:0000256" key="4">
    <source>
        <dbReference type="ARBA" id="ARBA00023125"/>
    </source>
</evidence>
<organism evidence="8 9">
    <name type="scientific">Populus alba x Populus x berolinensis</name>
    <dbReference type="NCBI Taxonomy" id="444605"/>
    <lineage>
        <taxon>Eukaryota</taxon>
        <taxon>Viridiplantae</taxon>
        <taxon>Streptophyta</taxon>
        <taxon>Embryophyta</taxon>
        <taxon>Tracheophyta</taxon>
        <taxon>Spermatophyta</taxon>
        <taxon>Magnoliopsida</taxon>
        <taxon>eudicotyledons</taxon>
        <taxon>Gunneridae</taxon>
        <taxon>Pentapetalae</taxon>
        <taxon>rosids</taxon>
        <taxon>fabids</taxon>
        <taxon>Malpighiales</taxon>
        <taxon>Salicaceae</taxon>
        <taxon>Saliceae</taxon>
        <taxon>Populus</taxon>
    </lineage>
</organism>
<evidence type="ECO:0000313" key="9">
    <source>
        <dbReference type="Proteomes" id="UP001164929"/>
    </source>
</evidence>
<dbReference type="AlphaFoldDB" id="A0AAD6M388"/>